<keyword evidence="2" id="KW-1185">Reference proteome</keyword>
<name>A0A3Q7JUV5_SOLLC</name>
<dbReference type="AlphaFoldDB" id="A0A3Q7JUV5"/>
<evidence type="ECO:0000313" key="2">
    <source>
        <dbReference type="Proteomes" id="UP000004994"/>
    </source>
</evidence>
<dbReference type="Gene3D" id="1.20.5.510">
    <property type="entry name" value="Single helix bin"/>
    <property type="match status" value="1"/>
</dbReference>
<dbReference type="EnsemblPlants" id="Solyc12g035893.1.1">
    <property type="protein sequence ID" value="Solyc12g035893.1.1"/>
    <property type="gene ID" value="Solyc12g035893.1"/>
</dbReference>
<reference evidence="1" key="1">
    <citation type="journal article" date="2012" name="Nature">
        <title>The tomato genome sequence provides insights into fleshy fruit evolution.</title>
        <authorList>
            <consortium name="Tomato Genome Consortium"/>
        </authorList>
    </citation>
    <scope>NUCLEOTIDE SEQUENCE [LARGE SCALE GENOMIC DNA]</scope>
    <source>
        <strain evidence="1">cv. Heinz 1706</strain>
    </source>
</reference>
<dbReference type="InParanoid" id="A0A3Q7JUV5"/>
<organism evidence="1">
    <name type="scientific">Solanum lycopersicum</name>
    <name type="common">Tomato</name>
    <name type="synonym">Lycopersicon esculentum</name>
    <dbReference type="NCBI Taxonomy" id="4081"/>
    <lineage>
        <taxon>Eukaryota</taxon>
        <taxon>Viridiplantae</taxon>
        <taxon>Streptophyta</taxon>
        <taxon>Embryophyta</taxon>
        <taxon>Tracheophyta</taxon>
        <taxon>Spermatophyta</taxon>
        <taxon>Magnoliopsida</taxon>
        <taxon>eudicotyledons</taxon>
        <taxon>Gunneridae</taxon>
        <taxon>Pentapetalae</taxon>
        <taxon>asterids</taxon>
        <taxon>lamiids</taxon>
        <taxon>Solanales</taxon>
        <taxon>Solanaceae</taxon>
        <taxon>Solanoideae</taxon>
        <taxon>Solaneae</taxon>
        <taxon>Solanum</taxon>
        <taxon>Solanum subgen. Lycopersicon</taxon>
    </lineage>
</organism>
<dbReference type="Proteomes" id="UP000004994">
    <property type="component" value="Chromosome 12"/>
</dbReference>
<reference evidence="1" key="2">
    <citation type="submission" date="2019-01" db="UniProtKB">
        <authorList>
            <consortium name="EnsemblPlants"/>
        </authorList>
    </citation>
    <scope>IDENTIFICATION</scope>
    <source>
        <strain evidence="1">cv. Heinz 1706</strain>
    </source>
</reference>
<accession>A0A3Q7JUV5</accession>
<sequence>MILGLSHFSSSLERWIYNNSPIAITKKPDLKDPVLRDKLANGMSHNYYGEPT</sequence>
<proteinExistence type="predicted"/>
<dbReference type="Gramene" id="Solyc12g035893.1.1">
    <property type="protein sequence ID" value="Solyc12g035893.1.1"/>
    <property type="gene ID" value="Solyc12g035893.1"/>
</dbReference>
<dbReference type="STRING" id="4081.A0A3Q7JUV5"/>
<protein>
    <submittedName>
        <fullName evidence="1">Uncharacterized protein</fullName>
    </submittedName>
</protein>
<evidence type="ECO:0000313" key="1">
    <source>
        <dbReference type="EnsemblPlants" id="Solyc12g035893.1.1"/>
    </source>
</evidence>